<name>A0A1Z2XLJ4_9FIRM</name>
<evidence type="ECO:0000313" key="2">
    <source>
        <dbReference type="EMBL" id="QQR28606.1"/>
    </source>
</evidence>
<dbReference type="Gene3D" id="2.60.320.10">
    <property type="entry name" value="N-utilization substance G protein NusG, insert domain"/>
    <property type="match status" value="1"/>
</dbReference>
<organism evidence="2 4">
    <name type="scientific">Acutalibacter muris</name>
    <dbReference type="NCBI Taxonomy" id="1796620"/>
    <lineage>
        <taxon>Bacteria</taxon>
        <taxon>Bacillati</taxon>
        <taxon>Bacillota</taxon>
        <taxon>Clostridia</taxon>
        <taxon>Eubacteriales</taxon>
        <taxon>Acutalibacteraceae</taxon>
        <taxon>Acutalibacter</taxon>
    </lineage>
</organism>
<reference evidence="2 4" key="3">
    <citation type="submission" date="2020-11" db="EMBL/GenBank/DDBJ databases">
        <title>Closed and high quality bacterial genomes of the OMM12 community.</title>
        <authorList>
            <person name="Marbouty M."/>
            <person name="Lamy-Besnier Q."/>
            <person name="Debarbieux L."/>
            <person name="Koszul R."/>
        </authorList>
    </citation>
    <scope>NUCLEOTIDE SEQUENCE [LARGE SCALE GENOMIC DNA]</scope>
    <source>
        <strain evidence="2 4">KB18</strain>
    </source>
</reference>
<evidence type="ECO:0000313" key="1">
    <source>
        <dbReference type="EMBL" id="ASB39316.1"/>
    </source>
</evidence>
<dbReference type="AlphaFoldDB" id="A0A1Z2XLJ4"/>
<dbReference type="InterPro" id="IPR038690">
    <property type="entry name" value="NusG_2_sf"/>
</dbReference>
<dbReference type="Proteomes" id="UP000196710">
    <property type="component" value="Chromosome"/>
</dbReference>
<protein>
    <submittedName>
        <fullName evidence="2">NusG domain II-containing protein</fullName>
    </submittedName>
</protein>
<dbReference type="Proteomes" id="UP000596035">
    <property type="component" value="Chromosome"/>
</dbReference>
<dbReference type="EMBL" id="CP021422">
    <property type="protein sequence ID" value="ASB39316.1"/>
    <property type="molecule type" value="Genomic_DNA"/>
</dbReference>
<sequence length="129" mass="14124">MERRLFNRRELPILLLMVLAAALWLVLSRIGPEGTRAIVERDGETILTKELGGLKAPELVEIAGKNGITLTLEFSREGARVLEASCPDKTCRRAGLLTRAGESAVCLPGRIVLRLEGPRTGQNLDAETY</sequence>
<reference evidence="3" key="2">
    <citation type="submission" date="2017-05" db="EMBL/GenBank/DDBJ databases">
        <title>Improved OligoMM genomes.</title>
        <authorList>
            <person name="Garzetti D."/>
        </authorList>
    </citation>
    <scope>NUCLEOTIDE SEQUENCE [LARGE SCALE GENOMIC DNA]</scope>
    <source>
        <strain evidence="3">KB18</strain>
    </source>
</reference>
<proteinExistence type="predicted"/>
<dbReference type="EMBL" id="CP065321">
    <property type="protein sequence ID" value="QQR28606.1"/>
    <property type="molecule type" value="Genomic_DNA"/>
</dbReference>
<evidence type="ECO:0000313" key="3">
    <source>
        <dbReference type="Proteomes" id="UP000196710"/>
    </source>
</evidence>
<keyword evidence="3" id="KW-1185">Reference proteome</keyword>
<accession>A0A1Z2XLJ4</accession>
<dbReference type="RefSeq" id="WP_066536917.1">
    <property type="nucleotide sequence ID" value="NZ_CP021422.1"/>
</dbReference>
<reference evidence="1" key="1">
    <citation type="journal article" date="2017" name="Genome Announc.">
        <title>High-Quality Whole-Genome Sequences of the Oligo-Mouse-Microbiota Bacterial Community.</title>
        <authorList>
            <person name="Garzetti D."/>
            <person name="Brugiroux S."/>
            <person name="Bunk B."/>
            <person name="Pukall R."/>
            <person name="McCoy K.D."/>
            <person name="Macpherson A.J."/>
            <person name="Stecher B."/>
        </authorList>
    </citation>
    <scope>NUCLEOTIDE SEQUENCE</scope>
    <source>
        <strain evidence="1">KB18</strain>
    </source>
</reference>
<dbReference type="KEGG" id="amur:ADH66_00760"/>
<dbReference type="Pfam" id="PF07009">
    <property type="entry name" value="NusG_II"/>
    <property type="match status" value="1"/>
</dbReference>
<gene>
    <name evidence="1" type="ORF">ADH66_00760</name>
    <name evidence="2" type="ORF">I5Q82_10750</name>
</gene>
<evidence type="ECO:0000313" key="4">
    <source>
        <dbReference type="Proteomes" id="UP000596035"/>
    </source>
</evidence>